<dbReference type="RefSeq" id="WP_004097261.1">
    <property type="nucleotide sequence ID" value="NZ_CP186712.1"/>
</dbReference>
<dbReference type="SMART" id="SM00421">
    <property type="entry name" value="HTH_LUXR"/>
    <property type="match status" value="1"/>
</dbReference>
<reference evidence="3 4" key="1">
    <citation type="submission" date="2019-02" db="EMBL/GenBank/DDBJ databases">
        <title>Comparative genomic analysis of the Hafnia genus genomes.</title>
        <authorList>
            <person name="Zhiqiu Y."/>
            <person name="Chao Y."/>
            <person name="Yuhui D."/>
            <person name="Di H."/>
            <person name="Bin L."/>
        </authorList>
    </citation>
    <scope>NUCLEOTIDE SEQUENCE [LARGE SCALE GENOMIC DNA]</scope>
    <source>
        <strain evidence="3 4">PCM_1194</strain>
    </source>
</reference>
<dbReference type="EMBL" id="SITD01000045">
    <property type="protein sequence ID" value="TBM28568.1"/>
    <property type="molecule type" value="Genomic_DNA"/>
</dbReference>
<dbReference type="Gene3D" id="1.10.10.10">
    <property type="entry name" value="Winged helix-like DNA-binding domain superfamily/Winged helix DNA-binding domain"/>
    <property type="match status" value="1"/>
</dbReference>
<dbReference type="Pfam" id="PF00196">
    <property type="entry name" value="GerE"/>
    <property type="match status" value="1"/>
</dbReference>
<organism evidence="3 4">
    <name type="scientific">Hafnia paralvei</name>
    <dbReference type="NCBI Taxonomy" id="546367"/>
    <lineage>
        <taxon>Bacteria</taxon>
        <taxon>Pseudomonadati</taxon>
        <taxon>Pseudomonadota</taxon>
        <taxon>Gammaproteobacteria</taxon>
        <taxon>Enterobacterales</taxon>
        <taxon>Hafniaceae</taxon>
        <taxon>Hafnia</taxon>
    </lineage>
</organism>
<keyword evidence="1" id="KW-0238">DNA-binding</keyword>
<dbReference type="GO" id="GO:0003677">
    <property type="term" value="F:DNA binding"/>
    <property type="evidence" value="ECO:0007669"/>
    <property type="project" value="UniProtKB-KW"/>
</dbReference>
<dbReference type="AlphaFoldDB" id="A0A4Q9ER35"/>
<sequence>MLNLISYTENYYLESAVRRLCILDNATSIELRKDLALPQNSLEHIVLINDKAPSDSLLHLAEYRGFKAGDRILVISDIVSAQVAARFITKTCHLVVQNNKSMPSKWLSTCENQTVVTSGSYPTTLLTSREKRFLHVFGTTQFTHEQSKSLGVSEKSISARKRSIMRKLGVNHTIQLLNYMNTTNLSKVLIYL</sequence>
<accession>A0A4Q9ER35</accession>
<evidence type="ECO:0000313" key="4">
    <source>
        <dbReference type="Proteomes" id="UP000293380"/>
    </source>
</evidence>
<name>A0A4Q9ER35_9GAMM</name>
<evidence type="ECO:0000259" key="2">
    <source>
        <dbReference type="SMART" id="SM00421"/>
    </source>
</evidence>
<proteinExistence type="predicted"/>
<evidence type="ECO:0000256" key="1">
    <source>
        <dbReference type="ARBA" id="ARBA00023125"/>
    </source>
</evidence>
<comment type="caution">
    <text evidence="3">The sequence shown here is derived from an EMBL/GenBank/DDBJ whole genome shotgun (WGS) entry which is preliminary data.</text>
</comment>
<dbReference type="InterPro" id="IPR000792">
    <property type="entry name" value="Tscrpt_reg_LuxR_C"/>
</dbReference>
<dbReference type="SUPFAM" id="SSF46894">
    <property type="entry name" value="C-terminal effector domain of the bipartite response regulators"/>
    <property type="match status" value="1"/>
</dbReference>
<dbReference type="InterPro" id="IPR036388">
    <property type="entry name" value="WH-like_DNA-bd_sf"/>
</dbReference>
<gene>
    <name evidence="3" type="ORF">EYY89_08115</name>
</gene>
<dbReference type="Proteomes" id="UP000293380">
    <property type="component" value="Unassembled WGS sequence"/>
</dbReference>
<dbReference type="InterPro" id="IPR016032">
    <property type="entry name" value="Sig_transdc_resp-reg_C-effctor"/>
</dbReference>
<protein>
    <recommendedName>
        <fullName evidence="2">HTH luxR-type domain-containing protein</fullName>
    </recommendedName>
</protein>
<feature type="domain" description="HTH luxR-type" evidence="2">
    <location>
        <begin position="123"/>
        <end position="180"/>
    </location>
</feature>
<evidence type="ECO:0000313" key="3">
    <source>
        <dbReference type="EMBL" id="TBM28568.1"/>
    </source>
</evidence>
<dbReference type="GO" id="GO:0006355">
    <property type="term" value="P:regulation of DNA-templated transcription"/>
    <property type="evidence" value="ECO:0007669"/>
    <property type="project" value="InterPro"/>
</dbReference>